<dbReference type="InterPro" id="IPR000873">
    <property type="entry name" value="AMP-dep_synth/lig_dom"/>
</dbReference>
<reference evidence="4 5" key="1">
    <citation type="submission" date="2020-04" db="EMBL/GenBank/DDBJ databases">
        <title>Molecular characterization of pseudomonads from Agaricus bisporus reveal novel blotch 2 pathogens in Western Europe.</title>
        <authorList>
            <person name="Taparia T."/>
            <person name="Krijger M."/>
            <person name="Haynes E."/>
            <person name="Elpinstone J.G."/>
            <person name="Noble R."/>
            <person name="Van Der Wolf J."/>
        </authorList>
    </citation>
    <scope>NUCLEOTIDE SEQUENCE [LARGE SCALE GENOMIC DNA]</scope>
    <source>
        <strain evidence="4 5">IPO3753</strain>
    </source>
</reference>
<organism evidence="4 5">
    <name type="scientific">Pseudomonas yamanorum</name>
    <dbReference type="NCBI Taxonomy" id="515393"/>
    <lineage>
        <taxon>Bacteria</taxon>
        <taxon>Pseudomonadati</taxon>
        <taxon>Pseudomonadota</taxon>
        <taxon>Gammaproteobacteria</taxon>
        <taxon>Pseudomonadales</taxon>
        <taxon>Pseudomonadaceae</taxon>
        <taxon>Pseudomonas</taxon>
    </lineage>
</organism>
<keyword evidence="2" id="KW-0597">Phosphoprotein</keyword>
<keyword evidence="1" id="KW-0596">Phosphopantetheine</keyword>
<dbReference type="NCBIfam" id="TIGR01733">
    <property type="entry name" value="AA-adenyl-dom"/>
    <property type="match status" value="1"/>
</dbReference>
<dbReference type="Pfam" id="PF00501">
    <property type="entry name" value="AMP-binding"/>
    <property type="match status" value="1"/>
</dbReference>
<dbReference type="Pfam" id="PF00550">
    <property type="entry name" value="PP-binding"/>
    <property type="match status" value="1"/>
</dbReference>
<dbReference type="CDD" id="cd05235">
    <property type="entry name" value="SDR_e1"/>
    <property type="match status" value="1"/>
</dbReference>
<dbReference type="Proteomes" id="UP000546584">
    <property type="component" value="Unassembled WGS sequence"/>
</dbReference>
<proteinExistence type="predicted"/>
<dbReference type="SMART" id="SM00823">
    <property type="entry name" value="PKS_PP"/>
    <property type="match status" value="1"/>
</dbReference>
<dbReference type="InterPro" id="IPR010071">
    <property type="entry name" value="AA_adenyl_dom"/>
</dbReference>
<dbReference type="SUPFAM" id="SSF51735">
    <property type="entry name" value="NAD(P)-binding Rossmann-fold domains"/>
    <property type="match status" value="1"/>
</dbReference>
<dbReference type="PROSITE" id="PS00455">
    <property type="entry name" value="AMP_BINDING"/>
    <property type="match status" value="1"/>
</dbReference>
<dbReference type="PANTHER" id="PTHR44845">
    <property type="entry name" value="CARRIER DOMAIN-CONTAINING PROTEIN"/>
    <property type="match status" value="1"/>
</dbReference>
<dbReference type="SUPFAM" id="SSF56801">
    <property type="entry name" value="Acetyl-CoA synthetase-like"/>
    <property type="match status" value="1"/>
</dbReference>
<dbReference type="PROSITE" id="PS50075">
    <property type="entry name" value="CARRIER"/>
    <property type="match status" value="1"/>
</dbReference>
<dbReference type="InterPro" id="IPR036736">
    <property type="entry name" value="ACP-like_sf"/>
</dbReference>
<dbReference type="GO" id="GO:0031177">
    <property type="term" value="F:phosphopantetheine binding"/>
    <property type="evidence" value="ECO:0007669"/>
    <property type="project" value="InterPro"/>
</dbReference>
<dbReference type="Gene3D" id="3.40.50.720">
    <property type="entry name" value="NAD(P)-binding Rossmann-like Domain"/>
    <property type="match status" value="1"/>
</dbReference>
<dbReference type="CDD" id="cd05930">
    <property type="entry name" value="A_NRPS"/>
    <property type="match status" value="1"/>
</dbReference>
<accession>A0AAJ3LK86</accession>
<dbReference type="Pfam" id="PF07993">
    <property type="entry name" value="NAD_binding_4"/>
    <property type="match status" value="1"/>
</dbReference>
<dbReference type="InterPro" id="IPR020806">
    <property type="entry name" value="PKS_PP-bd"/>
</dbReference>
<sequence length="1136" mass="125596">MRHLKIGLTGSSAALNEISKTLEQYGHGWARPQDVTHVDLLIDDGSEEVPPDLTCTALMSLRLGMGALTDYGLPILQFRCYGRSRRLVATLDVAGEACGNGQRLRQQAVSDLVEWVAQQVSGFSRDPDHFSQTAVASDDPEHGLQALASLAYLHRFNLTADLALRQHAQVPMIERLENSLQTFSERPALNIAGNVLSYRQLHRKSLAIQQRLWPLLGRHDTPPVIGVCLGKSPELYASILAVLACGAVYLPLEPGHPLQRQQVMLEAAGVAMLLDDGKSPLRDVFSALDVSNLDTPDNPPLMRQRPSMDAPCMVLYTSGTTGQPKGVLLSQHNLAHFTAWFGGHVQLSEHSRVLQFSPLSFDSSLIDIFPSLIAGAELIVPSEDQRRDPLQLVELLRQERITHAFLPPALLSILPLDQPLGLAHVITGGDVCEPYVIEQLSGQCRLHNFYGPTEATVLATHRTLLPGDSNRNLGTPIANSQVLILDGLLQPVDEQVMGELYIVGPGVSLGYLNQPAQTAEHFVELELPDGQTLRAYRSGDLAKWTESGIELGGRRDQQVKIRGFRVEPQEIEHYLRSSQLFRQVAVVIDRDRRILAFVAQPETPDALDALKQHARQTLPDYLRPTLCTELARMPCTHNGKVDRQALLALTTQPLPAINHSESYTPMQVQLLNLWSELLGVPVTQLSTDDSFFNLGGHSILLSTMLLRIREQFGRSLSLSRFFETPTVRTLATLMGDDAPPEAPTGQATRDALRELHWQTLPADRAGERRKVIVTGANSFLGVHIVEALLAEGALEVACLVREHPGHSATERFAEALREYRLEHLDLSRVRVYAADISQPRLGLASEAYEYLAGAFGVLVHNAAHVNHVMDYATLAKDNVEPVLECLRLCETRCKKVFNFISTLSAASSIDAQGQVLETLAASTPPLYIQNGYNLSKWVAERLLGRAAEQGAWVNIHRPGNISFNSRSGVCEPQKNRLMLMLKGSLQLGLVPRLKLNFDLMPVDFLARFVAFHSGRCGDGGTVFNLHNPQPLSWESYVDAFRQAGHAFELVSVAHWQRHLHTVDSRNALFGVLGFYLNGMGEDIGDTSMIRHDNARRGVEQMGTHYPEKNPALLRMGCEYLKRIGFLPSSSQLEETL</sequence>
<dbReference type="AlphaFoldDB" id="A0AAJ3LK86"/>
<dbReference type="SUPFAM" id="SSF47336">
    <property type="entry name" value="ACP-like"/>
    <property type="match status" value="1"/>
</dbReference>
<dbReference type="Gene3D" id="3.40.50.12780">
    <property type="entry name" value="N-terminal domain of ligase-like"/>
    <property type="match status" value="1"/>
</dbReference>
<dbReference type="InterPro" id="IPR013120">
    <property type="entry name" value="FAR_NAD-bd"/>
</dbReference>
<dbReference type="InterPro" id="IPR010080">
    <property type="entry name" value="Thioester_reductase-like_dom"/>
</dbReference>
<protein>
    <submittedName>
        <fullName evidence="4">Non-ribosomal peptide synthetase</fullName>
    </submittedName>
</protein>
<evidence type="ECO:0000256" key="2">
    <source>
        <dbReference type="ARBA" id="ARBA00022553"/>
    </source>
</evidence>
<dbReference type="InterPro" id="IPR042099">
    <property type="entry name" value="ANL_N_sf"/>
</dbReference>
<dbReference type="NCBIfam" id="TIGR01746">
    <property type="entry name" value="Thioester-redct"/>
    <property type="match status" value="1"/>
</dbReference>
<name>A0AAJ3LK86_9PSED</name>
<dbReference type="InterPro" id="IPR045851">
    <property type="entry name" value="AMP-bd_C_sf"/>
</dbReference>
<dbReference type="Gene3D" id="3.30.300.30">
    <property type="match status" value="1"/>
</dbReference>
<feature type="domain" description="Carrier" evidence="3">
    <location>
        <begin position="661"/>
        <end position="738"/>
    </location>
</feature>
<evidence type="ECO:0000259" key="3">
    <source>
        <dbReference type="PROSITE" id="PS50075"/>
    </source>
</evidence>
<dbReference type="InterPro" id="IPR009081">
    <property type="entry name" value="PP-bd_ACP"/>
</dbReference>
<gene>
    <name evidence="4" type="ORF">HX826_30570</name>
</gene>
<dbReference type="InterPro" id="IPR020845">
    <property type="entry name" value="AMP-binding_CS"/>
</dbReference>
<comment type="caution">
    <text evidence="4">The sequence shown here is derived from an EMBL/GenBank/DDBJ whole genome shotgun (WGS) entry which is preliminary data.</text>
</comment>
<evidence type="ECO:0000256" key="1">
    <source>
        <dbReference type="ARBA" id="ARBA00022450"/>
    </source>
</evidence>
<dbReference type="InterPro" id="IPR036291">
    <property type="entry name" value="NAD(P)-bd_dom_sf"/>
</dbReference>
<evidence type="ECO:0000313" key="5">
    <source>
        <dbReference type="Proteomes" id="UP000546584"/>
    </source>
</evidence>
<dbReference type="PANTHER" id="PTHR44845:SF6">
    <property type="entry name" value="BETA-ALANINE-ACTIVATING ENZYME"/>
    <property type="match status" value="1"/>
</dbReference>
<evidence type="ECO:0000313" key="4">
    <source>
        <dbReference type="EMBL" id="NWD46241.1"/>
    </source>
</evidence>
<dbReference type="Gene3D" id="1.10.1200.10">
    <property type="entry name" value="ACP-like"/>
    <property type="match status" value="1"/>
</dbReference>
<dbReference type="RefSeq" id="WP_177027607.1">
    <property type="nucleotide sequence ID" value="NZ_JACAQR010000084.1"/>
</dbReference>
<dbReference type="EMBL" id="JACAQR010000084">
    <property type="protein sequence ID" value="NWD46241.1"/>
    <property type="molecule type" value="Genomic_DNA"/>
</dbReference>